<evidence type="ECO:0000313" key="8">
    <source>
        <dbReference type="EMBL" id="RKR15257.1"/>
    </source>
</evidence>
<proteinExistence type="predicted"/>
<feature type="domain" description="Cytochrome c" evidence="7">
    <location>
        <begin position="65"/>
        <end position="165"/>
    </location>
</feature>
<evidence type="ECO:0000256" key="4">
    <source>
        <dbReference type="ARBA" id="ARBA00022982"/>
    </source>
</evidence>
<dbReference type="GO" id="GO:0009055">
    <property type="term" value="F:electron transfer activity"/>
    <property type="evidence" value="ECO:0007669"/>
    <property type="project" value="InterPro"/>
</dbReference>
<dbReference type="EMBL" id="RBIQ01000007">
    <property type="protein sequence ID" value="RKR15257.1"/>
    <property type="molecule type" value="Genomic_DNA"/>
</dbReference>
<name>A0A495EH14_9FLAO</name>
<evidence type="ECO:0000259" key="7">
    <source>
        <dbReference type="PROSITE" id="PS51007"/>
    </source>
</evidence>
<accession>A0A495EH14</accession>
<evidence type="ECO:0000256" key="6">
    <source>
        <dbReference type="PROSITE-ProRule" id="PRU00433"/>
    </source>
</evidence>
<dbReference type="InterPro" id="IPR036909">
    <property type="entry name" value="Cyt_c-like_dom_sf"/>
</dbReference>
<keyword evidence="1" id="KW-0813">Transport</keyword>
<gene>
    <name evidence="8" type="ORF">CLV91_1339</name>
</gene>
<dbReference type="Gene3D" id="1.10.760.10">
    <property type="entry name" value="Cytochrome c-like domain"/>
    <property type="match status" value="1"/>
</dbReference>
<evidence type="ECO:0000256" key="3">
    <source>
        <dbReference type="ARBA" id="ARBA00022723"/>
    </source>
</evidence>
<dbReference type="InterPro" id="IPR009056">
    <property type="entry name" value="Cyt_c-like_dom"/>
</dbReference>
<comment type="caution">
    <text evidence="8">The sequence shown here is derived from an EMBL/GenBank/DDBJ whole genome shotgun (WGS) entry which is preliminary data.</text>
</comment>
<dbReference type="AlphaFoldDB" id="A0A495EH14"/>
<dbReference type="PRINTS" id="PR00604">
    <property type="entry name" value="CYTCHRMECIAB"/>
</dbReference>
<organism evidence="8 9">
    <name type="scientific">Maribacter vaceletii</name>
    <dbReference type="NCBI Taxonomy" id="1206816"/>
    <lineage>
        <taxon>Bacteria</taxon>
        <taxon>Pseudomonadati</taxon>
        <taxon>Bacteroidota</taxon>
        <taxon>Flavobacteriia</taxon>
        <taxon>Flavobacteriales</taxon>
        <taxon>Flavobacteriaceae</taxon>
        <taxon>Maribacter</taxon>
    </lineage>
</organism>
<keyword evidence="4" id="KW-0249">Electron transport</keyword>
<dbReference type="GO" id="GO:0020037">
    <property type="term" value="F:heme binding"/>
    <property type="evidence" value="ECO:0007669"/>
    <property type="project" value="InterPro"/>
</dbReference>
<dbReference type="PANTHER" id="PTHR11961">
    <property type="entry name" value="CYTOCHROME C"/>
    <property type="match status" value="1"/>
</dbReference>
<reference evidence="8 9" key="1">
    <citation type="submission" date="2018-10" db="EMBL/GenBank/DDBJ databases">
        <title>Genomic Encyclopedia of Archaeal and Bacterial Type Strains, Phase II (KMG-II): from individual species to whole genera.</title>
        <authorList>
            <person name="Goeker M."/>
        </authorList>
    </citation>
    <scope>NUCLEOTIDE SEQUENCE [LARGE SCALE GENOMIC DNA]</scope>
    <source>
        <strain evidence="8 9">DSM 25230</strain>
    </source>
</reference>
<dbReference type="SUPFAM" id="SSF46626">
    <property type="entry name" value="Cytochrome c"/>
    <property type="match status" value="1"/>
</dbReference>
<keyword evidence="2 6" id="KW-0349">Heme</keyword>
<keyword evidence="5 6" id="KW-0408">Iron</keyword>
<dbReference type="GO" id="GO:0046872">
    <property type="term" value="F:metal ion binding"/>
    <property type="evidence" value="ECO:0007669"/>
    <property type="project" value="UniProtKB-KW"/>
</dbReference>
<dbReference type="RefSeq" id="WP_211333194.1">
    <property type="nucleotide sequence ID" value="NZ_RBIQ01000007.1"/>
</dbReference>
<dbReference type="Pfam" id="PF00034">
    <property type="entry name" value="Cytochrom_C"/>
    <property type="match status" value="1"/>
</dbReference>
<evidence type="ECO:0000256" key="5">
    <source>
        <dbReference type="ARBA" id="ARBA00023004"/>
    </source>
</evidence>
<dbReference type="Proteomes" id="UP000269412">
    <property type="component" value="Unassembled WGS sequence"/>
</dbReference>
<evidence type="ECO:0000313" key="9">
    <source>
        <dbReference type="Proteomes" id="UP000269412"/>
    </source>
</evidence>
<protein>
    <submittedName>
        <fullName evidence="8">Cytochrome c</fullName>
    </submittedName>
</protein>
<evidence type="ECO:0000256" key="2">
    <source>
        <dbReference type="ARBA" id="ARBA00022617"/>
    </source>
</evidence>
<dbReference type="PROSITE" id="PS51257">
    <property type="entry name" value="PROKAR_LIPOPROTEIN"/>
    <property type="match status" value="1"/>
</dbReference>
<keyword evidence="9" id="KW-1185">Reference proteome</keyword>
<evidence type="ECO:0000256" key="1">
    <source>
        <dbReference type="ARBA" id="ARBA00022448"/>
    </source>
</evidence>
<dbReference type="PROSITE" id="PS51007">
    <property type="entry name" value="CYTC"/>
    <property type="match status" value="1"/>
</dbReference>
<keyword evidence="3 6" id="KW-0479">Metal-binding</keyword>
<sequence>MITLKTKNKKLNLKTSKIFYPLFLLTFLLISSCGQKEKKEEPTFNIKTESKTTPIAETNSDKTQNTNVLGKRMFIACAACHNLKKGEAHKVGPNLYGIFGKKSATTEGFEYSEALKASGITWSEETIRKWMQDPAGYVPQTKMAFVGIKKEEQQTALIEYLKEETKIEE</sequence>
<dbReference type="InterPro" id="IPR002327">
    <property type="entry name" value="Cyt_c_1A/1B"/>
</dbReference>